<keyword evidence="2" id="KW-1185">Reference proteome</keyword>
<dbReference type="Proteomes" id="UP000525298">
    <property type="component" value="Unassembled WGS sequence"/>
</dbReference>
<proteinExistence type="predicted"/>
<dbReference type="RefSeq" id="WP_181551983.1">
    <property type="nucleotide sequence ID" value="NZ_JACDUS010000008.1"/>
</dbReference>
<dbReference type="AlphaFoldDB" id="A0A7W0HLH5"/>
<sequence length="171" mass="19802">MRKRFATRDSSGPKVANFQLTFWRLALKEFERIIDNWKKYALREGEEADYSLEYDEDDFVIDAAITLVLAGTSVAELLGQNVPPQGDRTPHLRSAYRNLIKDPIPDDIEEFFAVYDSLRHLGPAKYDKVEDITPDKLCKYLNIAQSIWHDVLKIHNATIGQDFLHEFVFPE</sequence>
<evidence type="ECO:0000313" key="1">
    <source>
        <dbReference type="EMBL" id="MBA2882349.1"/>
    </source>
</evidence>
<evidence type="ECO:0000313" key="2">
    <source>
        <dbReference type="Proteomes" id="UP000525298"/>
    </source>
</evidence>
<name>A0A7W0HLH5_9BACT</name>
<reference evidence="1 2" key="1">
    <citation type="submission" date="2020-07" db="EMBL/GenBank/DDBJ databases">
        <title>Genomic Encyclopedia of Type Strains, Phase IV (KMG-IV): sequencing the most valuable type-strain genomes for metagenomic binning, comparative biology and taxonomic classification.</title>
        <authorList>
            <person name="Goeker M."/>
        </authorList>
    </citation>
    <scope>NUCLEOTIDE SEQUENCE [LARGE SCALE GENOMIC DNA]</scope>
    <source>
        <strain evidence="1 2">DSM 17721</strain>
    </source>
</reference>
<gene>
    <name evidence="1" type="ORF">HNR65_002691</name>
</gene>
<organism evidence="1 2">
    <name type="scientific">Desulfosalsimonas propionicica</name>
    <dbReference type="NCBI Taxonomy" id="332175"/>
    <lineage>
        <taxon>Bacteria</taxon>
        <taxon>Pseudomonadati</taxon>
        <taxon>Thermodesulfobacteriota</taxon>
        <taxon>Desulfobacteria</taxon>
        <taxon>Desulfobacterales</taxon>
        <taxon>Desulfosalsimonadaceae</taxon>
        <taxon>Desulfosalsimonas</taxon>
    </lineage>
</organism>
<comment type="caution">
    <text evidence="1">The sequence shown here is derived from an EMBL/GenBank/DDBJ whole genome shotgun (WGS) entry which is preliminary data.</text>
</comment>
<protein>
    <submittedName>
        <fullName evidence="1">Uncharacterized protein</fullName>
    </submittedName>
</protein>
<accession>A0A7W0HLH5</accession>
<dbReference type="EMBL" id="JACDUS010000008">
    <property type="protein sequence ID" value="MBA2882349.1"/>
    <property type="molecule type" value="Genomic_DNA"/>
</dbReference>